<reference evidence="1" key="1">
    <citation type="journal article" date="2023" name="PLoS Negl. Trop. Dis.">
        <title>A genome sequence for Biomphalaria pfeifferi, the major vector snail for the human-infecting parasite Schistosoma mansoni.</title>
        <authorList>
            <person name="Bu L."/>
            <person name="Lu L."/>
            <person name="Laidemitt M.R."/>
            <person name="Zhang S.M."/>
            <person name="Mutuku M."/>
            <person name="Mkoji G."/>
            <person name="Steinauer M."/>
            <person name="Loker E.S."/>
        </authorList>
    </citation>
    <scope>NUCLEOTIDE SEQUENCE</scope>
    <source>
        <strain evidence="1">KasaAsao</strain>
    </source>
</reference>
<accession>A0AAD8BPR1</accession>
<keyword evidence="2" id="KW-1185">Reference proteome</keyword>
<organism evidence="1 2">
    <name type="scientific">Biomphalaria pfeifferi</name>
    <name type="common">Bloodfluke planorb</name>
    <name type="synonym">Freshwater snail</name>
    <dbReference type="NCBI Taxonomy" id="112525"/>
    <lineage>
        <taxon>Eukaryota</taxon>
        <taxon>Metazoa</taxon>
        <taxon>Spiralia</taxon>
        <taxon>Lophotrochozoa</taxon>
        <taxon>Mollusca</taxon>
        <taxon>Gastropoda</taxon>
        <taxon>Heterobranchia</taxon>
        <taxon>Euthyneura</taxon>
        <taxon>Panpulmonata</taxon>
        <taxon>Hygrophila</taxon>
        <taxon>Lymnaeoidea</taxon>
        <taxon>Planorbidae</taxon>
        <taxon>Biomphalaria</taxon>
    </lineage>
</organism>
<sequence>MVLGFTSCHGPRPYILAMVLGPSSCHGPRPHILAMVPGPTSWSLFWAPHPGHGPNPHTLPRSALRDCFFLPVQLRYNSIAHLLVSIL</sequence>
<comment type="caution">
    <text evidence="1">The sequence shown here is derived from an EMBL/GenBank/DDBJ whole genome shotgun (WGS) entry which is preliminary data.</text>
</comment>
<evidence type="ECO:0000313" key="2">
    <source>
        <dbReference type="Proteomes" id="UP001233172"/>
    </source>
</evidence>
<reference evidence="1" key="2">
    <citation type="submission" date="2023-04" db="EMBL/GenBank/DDBJ databases">
        <authorList>
            <person name="Bu L."/>
            <person name="Lu L."/>
            <person name="Laidemitt M.R."/>
            <person name="Zhang S.M."/>
            <person name="Mutuku M."/>
            <person name="Mkoji G."/>
            <person name="Steinauer M."/>
            <person name="Loker E.S."/>
        </authorList>
    </citation>
    <scope>NUCLEOTIDE SEQUENCE</scope>
    <source>
        <strain evidence="1">KasaAsao</strain>
        <tissue evidence="1">Whole Snail</tissue>
    </source>
</reference>
<evidence type="ECO:0000313" key="1">
    <source>
        <dbReference type="EMBL" id="KAK0058510.1"/>
    </source>
</evidence>
<dbReference type="AlphaFoldDB" id="A0AAD8BPR1"/>
<gene>
    <name evidence="1" type="ORF">Bpfe_012152</name>
</gene>
<dbReference type="EMBL" id="JASAOG010000048">
    <property type="protein sequence ID" value="KAK0058510.1"/>
    <property type="molecule type" value="Genomic_DNA"/>
</dbReference>
<protein>
    <submittedName>
        <fullName evidence="1">Uncharacterized protein</fullName>
    </submittedName>
</protein>
<proteinExistence type="predicted"/>
<dbReference type="Proteomes" id="UP001233172">
    <property type="component" value="Unassembled WGS sequence"/>
</dbReference>
<name>A0AAD8BPR1_BIOPF</name>